<evidence type="ECO:0000313" key="3">
    <source>
        <dbReference type="Proteomes" id="UP000800200"/>
    </source>
</evidence>
<evidence type="ECO:0000313" key="2">
    <source>
        <dbReference type="EMBL" id="KAF2177249.1"/>
    </source>
</evidence>
<dbReference type="EMBL" id="ML994691">
    <property type="protein sequence ID" value="KAF2177249.1"/>
    <property type="molecule type" value="Genomic_DNA"/>
</dbReference>
<accession>A0A6A6DG92</accession>
<dbReference type="OrthoDB" id="2157530at2759"/>
<evidence type="ECO:0000259" key="1">
    <source>
        <dbReference type="Pfam" id="PF06985"/>
    </source>
</evidence>
<dbReference type="Proteomes" id="UP000800200">
    <property type="component" value="Unassembled WGS sequence"/>
</dbReference>
<sequence length="112" mass="12640">IRVLDLEPASSPNAGLCAALRLVRLADQPTYEAISYTWGQSVFPERLHIGGSHLPITENLAEALRHFRARSENRTLWADSVCINQQDNNEKSHQVGMMADIYKIARNVLVWL</sequence>
<proteinExistence type="predicted"/>
<dbReference type="InterPro" id="IPR052895">
    <property type="entry name" value="HetReg/Transcr_Mod"/>
</dbReference>
<reference evidence="2" key="1">
    <citation type="journal article" date="2020" name="Stud. Mycol.">
        <title>101 Dothideomycetes genomes: a test case for predicting lifestyles and emergence of pathogens.</title>
        <authorList>
            <person name="Haridas S."/>
            <person name="Albert R."/>
            <person name="Binder M."/>
            <person name="Bloem J."/>
            <person name="Labutti K."/>
            <person name="Salamov A."/>
            <person name="Andreopoulos B."/>
            <person name="Baker S."/>
            <person name="Barry K."/>
            <person name="Bills G."/>
            <person name="Bluhm B."/>
            <person name="Cannon C."/>
            <person name="Castanera R."/>
            <person name="Culley D."/>
            <person name="Daum C."/>
            <person name="Ezra D."/>
            <person name="Gonzalez J."/>
            <person name="Henrissat B."/>
            <person name="Kuo A."/>
            <person name="Liang C."/>
            <person name="Lipzen A."/>
            <person name="Lutzoni F."/>
            <person name="Magnuson J."/>
            <person name="Mondo S."/>
            <person name="Nolan M."/>
            <person name="Ohm R."/>
            <person name="Pangilinan J."/>
            <person name="Park H.-J."/>
            <person name="Ramirez L."/>
            <person name="Alfaro M."/>
            <person name="Sun H."/>
            <person name="Tritt A."/>
            <person name="Yoshinaga Y."/>
            <person name="Zwiers L.-H."/>
            <person name="Turgeon B."/>
            <person name="Goodwin S."/>
            <person name="Spatafora J."/>
            <person name="Crous P."/>
            <person name="Grigoriev I."/>
        </authorList>
    </citation>
    <scope>NUCLEOTIDE SEQUENCE</scope>
    <source>
        <strain evidence="2">CBS 207.26</strain>
    </source>
</reference>
<feature type="non-terminal residue" evidence="2">
    <location>
        <position position="1"/>
    </location>
</feature>
<dbReference type="AlphaFoldDB" id="A0A6A6DG92"/>
<feature type="domain" description="Heterokaryon incompatibility" evidence="1">
    <location>
        <begin position="31"/>
        <end position="112"/>
    </location>
</feature>
<dbReference type="PANTHER" id="PTHR24148">
    <property type="entry name" value="ANKYRIN REPEAT DOMAIN-CONTAINING PROTEIN 39 HOMOLOG-RELATED"/>
    <property type="match status" value="1"/>
</dbReference>
<dbReference type="InterPro" id="IPR010730">
    <property type="entry name" value="HET"/>
</dbReference>
<name>A0A6A6DG92_9PEZI</name>
<dbReference type="Pfam" id="PF06985">
    <property type="entry name" value="HET"/>
    <property type="match status" value="1"/>
</dbReference>
<organism evidence="2 3">
    <name type="scientific">Zopfia rhizophila CBS 207.26</name>
    <dbReference type="NCBI Taxonomy" id="1314779"/>
    <lineage>
        <taxon>Eukaryota</taxon>
        <taxon>Fungi</taxon>
        <taxon>Dikarya</taxon>
        <taxon>Ascomycota</taxon>
        <taxon>Pezizomycotina</taxon>
        <taxon>Dothideomycetes</taxon>
        <taxon>Dothideomycetes incertae sedis</taxon>
        <taxon>Zopfiaceae</taxon>
        <taxon>Zopfia</taxon>
    </lineage>
</organism>
<dbReference type="PANTHER" id="PTHR24148:SF64">
    <property type="entry name" value="HETEROKARYON INCOMPATIBILITY DOMAIN-CONTAINING PROTEIN"/>
    <property type="match status" value="1"/>
</dbReference>
<feature type="non-terminal residue" evidence="2">
    <location>
        <position position="112"/>
    </location>
</feature>
<keyword evidence="3" id="KW-1185">Reference proteome</keyword>
<gene>
    <name evidence="2" type="ORF">K469DRAFT_541190</name>
</gene>
<protein>
    <submittedName>
        <fullName evidence="2">HET-domain-containing protein</fullName>
    </submittedName>
</protein>